<accession>A0A0F9CGD6</accession>
<comment type="caution">
    <text evidence="1">The sequence shown here is derived from an EMBL/GenBank/DDBJ whole genome shotgun (WGS) entry which is preliminary data.</text>
</comment>
<name>A0A0F9CGD6_9ZZZZ</name>
<gene>
    <name evidence="1" type="ORF">LCGC14_2326230</name>
</gene>
<protein>
    <recommendedName>
        <fullName evidence="2">Ead/Ea22-like family protein</fullName>
    </recommendedName>
</protein>
<dbReference type="AlphaFoldDB" id="A0A0F9CGD6"/>
<proteinExistence type="predicted"/>
<evidence type="ECO:0008006" key="2">
    <source>
        <dbReference type="Google" id="ProtNLM"/>
    </source>
</evidence>
<sequence>MSKLTPEVVAELRKLHEAATAAPWIGWTTEIDGDVHHAVGIEQGDRDSMIGAFALLSDREVARLMRNALPDLLDAAEDRDRSHIAFNAMKGIAEASNESLAVEMRENTRLRSRLSAAERVVGAARCRQEAQEEYVLRPTPGARERLPVARRRVREALTAYDTATSEDQDD</sequence>
<organism evidence="1">
    <name type="scientific">marine sediment metagenome</name>
    <dbReference type="NCBI Taxonomy" id="412755"/>
    <lineage>
        <taxon>unclassified sequences</taxon>
        <taxon>metagenomes</taxon>
        <taxon>ecological metagenomes</taxon>
    </lineage>
</organism>
<reference evidence="1" key="1">
    <citation type="journal article" date="2015" name="Nature">
        <title>Complex archaea that bridge the gap between prokaryotes and eukaryotes.</title>
        <authorList>
            <person name="Spang A."/>
            <person name="Saw J.H."/>
            <person name="Jorgensen S.L."/>
            <person name="Zaremba-Niedzwiedzka K."/>
            <person name="Martijn J."/>
            <person name="Lind A.E."/>
            <person name="van Eijk R."/>
            <person name="Schleper C."/>
            <person name="Guy L."/>
            <person name="Ettema T.J."/>
        </authorList>
    </citation>
    <scope>NUCLEOTIDE SEQUENCE</scope>
</reference>
<dbReference type="EMBL" id="LAZR01033339">
    <property type="protein sequence ID" value="KKL48368.1"/>
    <property type="molecule type" value="Genomic_DNA"/>
</dbReference>
<evidence type="ECO:0000313" key="1">
    <source>
        <dbReference type="EMBL" id="KKL48368.1"/>
    </source>
</evidence>